<dbReference type="Gene3D" id="3.10.580.10">
    <property type="entry name" value="CBS-domain"/>
    <property type="match status" value="1"/>
</dbReference>
<comment type="function">
    <text evidence="9">Acts as a magnesium transporter.</text>
</comment>
<keyword evidence="12" id="KW-1185">Reference proteome</keyword>
<dbReference type="EMBL" id="LT629766">
    <property type="protein sequence ID" value="SDT09651.1"/>
    <property type="molecule type" value="Genomic_DNA"/>
</dbReference>
<dbReference type="PANTHER" id="PTHR41394">
    <property type="entry name" value="MAGNESIUM TRANSPORTER MGTE"/>
    <property type="match status" value="1"/>
</dbReference>
<evidence type="ECO:0000256" key="1">
    <source>
        <dbReference type="ARBA" id="ARBA00004141"/>
    </source>
</evidence>
<dbReference type="PANTHER" id="PTHR41394:SF8">
    <property type="entry name" value="MAGNESIUM TRANSPORTER MGTE"/>
    <property type="match status" value="1"/>
</dbReference>
<evidence type="ECO:0000259" key="10">
    <source>
        <dbReference type="PROSITE" id="PS51371"/>
    </source>
</evidence>
<dbReference type="SUPFAM" id="SSF158791">
    <property type="entry name" value="MgtE N-terminal domain-like"/>
    <property type="match status" value="1"/>
</dbReference>
<reference evidence="12" key="1">
    <citation type="submission" date="2016-10" db="EMBL/GenBank/DDBJ databases">
        <authorList>
            <person name="Varghese N."/>
            <person name="Submissions S."/>
        </authorList>
    </citation>
    <scope>NUCLEOTIDE SEQUENCE [LARGE SCALE GENOMIC DNA]</scope>
    <source>
        <strain evidence="12">DSM 23676</strain>
    </source>
</reference>
<dbReference type="InterPro" id="IPR036739">
    <property type="entry name" value="SLC41_membr_dom_sf"/>
</dbReference>
<dbReference type="Pfam" id="PF00571">
    <property type="entry name" value="CBS"/>
    <property type="match status" value="1"/>
</dbReference>
<dbReference type="Pfam" id="PF03448">
    <property type="entry name" value="MgtE_N"/>
    <property type="match status" value="1"/>
</dbReference>
<keyword evidence="9" id="KW-0479">Metal-binding</keyword>
<evidence type="ECO:0000256" key="2">
    <source>
        <dbReference type="ARBA" id="ARBA00009749"/>
    </source>
</evidence>
<dbReference type="AlphaFoldDB" id="A0A1H1XKP2"/>
<keyword evidence="5 9" id="KW-0460">Magnesium</keyword>
<dbReference type="RefSeq" id="WP_092016413.1">
    <property type="nucleotide sequence ID" value="NZ_LT629766.1"/>
</dbReference>
<evidence type="ECO:0000256" key="5">
    <source>
        <dbReference type="ARBA" id="ARBA00022842"/>
    </source>
</evidence>
<evidence type="ECO:0000256" key="6">
    <source>
        <dbReference type="ARBA" id="ARBA00022989"/>
    </source>
</evidence>
<feature type="transmembrane region" description="Helical" evidence="9">
    <location>
        <begin position="284"/>
        <end position="301"/>
    </location>
</feature>
<keyword evidence="6 9" id="KW-1133">Transmembrane helix</keyword>
<comment type="similarity">
    <text evidence="2 9">Belongs to the SLC41A transporter family.</text>
</comment>
<dbReference type="Gene3D" id="1.25.60.10">
    <property type="entry name" value="MgtE N-terminal domain-like"/>
    <property type="match status" value="1"/>
</dbReference>
<proteinExistence type="inferred from homology"/>
<keyword evidence="3 9" id="KW-0813">Transport</keyword>
<dbReference type="PROSITE" id="PS51371">
    <property type="entry name" value="CBS"/>
    <property type="match status" value="1"/>
</dbReference>
<evidence type="ECO:0000256" key="4">
    <source>
        <dbReference type="ARBA" id="ARBA00022692"/>
    </source>
</evidence>
<dbReference type="SUPFAM" id="SSF54631">
    <property type="entry name" value="CBS-domain pair"/>
    <property type="match status" value="1"/>
</dbReference>
<feature type="transmembrane region" description="Helical" evidence="9">
    <location>
        <begin position="386"/>
        <end position="410"/>
    </location>
</feature>
<keyword evidence="7 9" id="KW-0472">Membrane</keyword>
<dbReference type="InterPro" id="IPR046342">
    <property type="entry name" value="CBS_dom_sf"/>
</dbReference>
<dbReference type="SUPFAM" id="SSF161093">
    <property type="entry name" value="MgtE membrane domain-like"/>
    <property type="match status" value="1"/>
</dbReference>
<keyword evidence="8" id="KW-0129">CBS domain</keyword>
<sequence>MTSVLDAATIRSLTDDRDLAALAAAIRELGPNATTELIAELSATEAAIVFRLLPKDESVEVFDGLDRGTRSDLIAALHTEELSTIFSDLDPEDQGRLVDELPANVTTKLLDAVPASDLGAVMAIAGYGRNSIARRMSPTAVIAWTNDTVAEVTGRLRDTEVDLEDVRLIPVLTPDRRIVGTLDALELLRFAPGTDVESLAVPVEEITHTDDDMETAARAALREDVTVLPIGDSEGRLVGILPIKDAARIIAEADEEDYALSGGTQPLYRRYLPTSILTIARTRIVWLLVLAISAVLTVHVLEIFESTLAEVVALALFIPLLTGIGGNTGSQAATTVTRALAMDEIGLRDFLRVAAKELATGLLLGVLLAVPAFAIASPLYGLEIGAVIALTLTVNCPIAAVVGGSIPIAAKACKVDPAVVSTPFISTFCDASGLLVYFTIAIALLGL</sequence>
<dbReference type="Gene3D" id="1.10.357.20">
    <property type="entry name" value="SLC41 divalent cation transporters, integral membrane domain"/>
    <property type="match status" value="1"/>
</dbReference>
<comment type="subunit">
    <text evidence="9">Homodimer.</text>
</comment>
<evidence type="ECO:0000256" key="7">
    <source>
        <dbReference type="ARBA" id="ARBA00023136"/>
    </source>
</evidence>
<dbReference type="SMART" id="SM00924">
    <property type="entry name" value="MgtE_N"/>
    <property type="match status" value="1"/>
</dbReference>
<feature type="domain" description="CBS" evidence="10">
    <location>
        <begin position="196"/>
        <end position="256"/>
    </location>
</feature>
<dbReference type="InterPro" id="IPR006667">
    <property type="entry name" value="SLC41_membr_dom"/>
</dbReference>
<dbReference type="Proteomes" id="UP000199597">
    <property type="component" value="Chromosome I"/>
</dbReference>
<feature type="transmembrane region" description="Helical" evidence="9">
    <location>
        <begin position="422"/>
        <end position="445"/>
    </location>
</feature>
<accession>A0A1H1XKP2</accession>
<evidence type="ECO:0000256" key="9">
    <source>
        <dbReference type="RuleBase" id="RU362011"/>
    </source>
</evidence>
<dbReference type="InterPro" id="IPR006669">
    <property type="entry name" value="MgtE_transporter"/>
</dbReference>
<protein>
    <recommendedName>
        <fullName evidence="9">Magnesium transporter MgtE</fullName>
    </recommendedName>
</protein>
<name>A0A1H1XKP2_9MICO</name>
<evidence type="ECO:0000256" key="3">
    <source>
        <dbReference type="ARBA" id="ARBA00022448"/>
    </source>
</evidence>
<keyword evidence="9" id="KW-1003">Cell membrane</keyword>
<keyword evidence="4 9" id="KW-0812">Transmembrane</keyword>
<dbReference type="GO" id="GO:0015095">
    <property type="term" value="F:magnesium ion transmembrane transporter activity"/>
    <property type="evidence" value="ECO:0007669"/>
    <property type="project" value="UniProtKB-UniRule"/>
</dbReference>
<evidence type="ECO:0000313" key="12">
    <source>
        <dbReference type="Proteomes" id="UP000199597"/>
    </source>
</evidence>
<dbReference type="InterPro" id="IPR006668">
    <property type="entry name" value="Mg_transptr_MgtE_intracell_dom"/>
</dbReference>
<feature type="transmembrane region" description="Helical" evidence="9">
    <location>
        <begin position="358"/>
        <end position="380"/>
    </location>
</feature>
<evidence type="ECO:0000256" key="8">
    <source>
        <dbReference type="PROSITE-ProRule" id="PRU00703"/>
    </source>
</evidence>
<evidence type="ECO:0000313" key="11">
    <source>
        <dbReference type="EMBL" id="SDT09651.1"/>
    </source>
</evidence>
<dbReference type="GO" id="GO:0005886">
    <property type="term" value="C:plasma membrane"/>
    <property type="evidence" value="ECO:0007669"/>
    <property type="project" value="UniProtKB-SubCell"/>
</dbReference>
<dbReference type="OrthoDB" id="9790355at2"/>
<comment type="subcellular location">
    <subcellularLocation>
        <location evidence="9">Cell membrane</location>
        <topology evidence="9">Multi-pass membrane protein</topology>
    </subcellularLocation>
    <subcellularLocation>
        <location evidence="1">Membrane</location>
        <topology evidence="1">Multi-pass membrane protein</topology>
    </subcellularLocation>
</comment>
<dbReference type="InterPro" id="IPR000644">
    <property type="entry name" value="CBS_dom"/>
</dbReference>
<feature type="transmembrane region" description="Helical" evidence="9">
    <location>
        <begin position="307"/>
        <end position="324"/>
    </location>
</feature>
<dbReference type="InterPro" id="IPR038076">
    <property type="entry name" value="MgtE_N_sf"/>
</dbReference>
<dbReference type="GO" id="GO:0046872">
    <property type="term" value="F:metal ion binding"/>
    <property type="evidence" value="ECO:0007669"/>
    <property type="project" value="UniProtKB-KW"/>
</dbReference>
<dbReference type="NCBIfam" id="TIGR00400">
    <property type="entry name" value="mgtE"/>
    <property type="match status" value="1"/>
</dbReference>
<organism evidence="11 12">
    <name type="scientific">Brevibacterium siliguriense</name>
    <dbReference type="NCBI Taxonomy" id="1136497"/>
    <lineage>
        <taxon>Bacteria</taxon>
        <taxon>Bacillati</taxon>
        <taxon>Actinomycetota</taxon>
        <taxon>Actinomycetes</taxon>
        <taxon>Micrococcales</taxon>
        <taxon>Brevibacteriaceae</taxon>
        <taxon>Brevibacterium</taxon>
    </lineage>
</organism>
<gene>
    <name evidence="11" type="ORF">SAMN04489752_3346</name>
</gene>
<dbReference type="Pfam" id="PF01769">
    <property type="entry name" value="MgtE"/>
    <property type="match status" value="1"/>
</dbReference>
<dbReference type="STRING" id="1136497.SAMN04489752_3346"/>